<protein>
    <submittedName>
        <fullName evidence="1">Uncharacterized protein</fullName>
    </submittedName>
</protein>
<evidence type="ECO:0000313" key="1">
    <source>
        <dbReference type="EMBL" id="KJE21688.1"/>
    </source>
</evidence>
<comment type="caution">
    <text evidence="1">The sequence shown here is derived from an EMBL/GenBank/DDBJ whole genome shotgun (WGS) entry which is preliminary data.</text>
</comment>
<dbReference type="EMBL" id="JYFN01000033">
    <property type="protein sequence ID" value="KJE21688.1"/>
    <property type="molecule type" value="Genomic_DNA"/>
</dbReference>
<dbReference type="InterPro" id="IPR014729">
    <property type="entry name" value="Rossmann-like_a/b/a_fold"/>
</dbReference>
<proteinExistence type="predicted"/>
<reference evidence="1 2" key="2">
    <citation type="journal article" date="2016" name="Genome Announc.">
        <title>Permanent Draft Genome Sequences for Two Variants of Frankia sp. Strain CpI1, the First Frankia Strain Isolated from Root Nodules of Comptonia peregrina.</title>
        <authorList>
            <person name="Oshone R."/>
            <person name="Hurst S.G.IV."/>
            <person name="Abebe-Akele F."/>
            <person name="Simpson S."/>
            <person name="Morris K."/>
            <person name="Thomas W.K."/>
            <person name="Tisa L.S."/>
        </authorList>
    </citation>
    <scope>NUCLEOTIDE SEQUENCE [LARGE SCALE GENOMIC DNA]</scope>
    <source>
        <strain evidence="2">CpI1-S</strain>
    </source>
</reference>
<keyword evidence="2" id="KW-1185">Reference proteome</keyword>
<dbReference type="Gene3D" id="3.40.50.620">
    <property type="entry name" value="HUPs"/>
    <property type="match status" value="1"/>
</dbReference>
<dbReference type="Proteomes" id="UP000032545">
    <property type="component" value="Unassembled WGS sequence"/>
</dbReference>
<organism evidence="1 2">
    <name type="scientific">Frankia torreyi</name>
    <dbReference type="NCBI Taxonomy" id="1856"/>
    <lineage>
        <taxon>Bacteria</taxon>
        <taxon>Bacillati</taxon>
        <taxon>Actinomycetota</taxon>
        <taxon>Actinomycetes</taxon>
        <taxon>Frankiales</taxon>
        <taxon>Frankiaceae</taxon>
        <taxon>Frankia</taxon>
    </lineage>
</organism>
<gene>
    <name evidence="1" type="ORF">FF36_04023</name>
</gene>
<reference evidence="2" key="1">
    <citation type="submission" date="2015-02" db="EMBL/GenBank/DDBJ databases">
        <title>Draft Genome of Frankia sp. CpI1-S.</title>
        <authorList>
            <person name="Oshone R.T."/>
            <person name="Ngom M."/>
            <person name="Ghodhbane-Gtari F."/>
            <person name="Gtari M."/>
            <person name="Morris K."/>
            <person name="Thomas K."/>
            <person name="Sen A."/>
            <person name="Tisa L.S."/>
        </authorList>
    </citation>
    <scope>NUCLEOTIDE SEQUENCE [LARGE SCALE GENOMIC DNA]</scope>
    <source>
        <strain evidence="2">CpI1-S</strain>
    </source>
</reference>
<sequence length="139" mass="15958">MERAERTEVTPRVRTERHVVVGVRFGDVSDMADVLLAADLAARLDAHLVLIATMDRWSRWARWTAGVYCAFGVETVMCAARIAEEETREELERRLRSLLDLVGVDWSVQWATGSPRRAAVRYTRRHPDAMVILRPERAR</sequence>
<dbReference type="PATRIC" id="fig|1502723.3.peg.3720"/>
<evidence type="ECO:0000313" key="2">
    <source>
        <dbReference type="Proteomes" id="UP000032545"/>
    </source>
</evidence>
<dbReference type="AlphaFoldDB" id="A0A0D8BBL1"/>
<dbReference type="SUPFAM" id="SSF52402">
    <property type="entry name" value="Adenine nucleotide alpha hydrolases-like"/>
    <property type="match status" value="1"/>
</dbReference>
<accession>A0A0D8BBL1</accession>
<name>A0A0D8BBL1_9ACTN</name>